<dbReference type="Gene3D" id="2.40.110.10">
    <property type="entry name" value="Butyryl-CoA Dehydrogenase, subunit A, domain 2"/>
    <property type="match status" value="1"/>
</dbReference>
<protein>
    <submittedName>
        <fullName evidence="4">Putative pigment production hydroxylase</fullName>
    </submittedName>
</protein>
<dbReference type="RefSeq" id="WP_021688715.1">
    <property type="nucleotide sequence ID" value="NZ_BASZ01000001.1"/>
</dbReference>
<dbReference type="InterPro" id="IPR046373">
    <property type="entry name" value="Acyl-CoA_Oxase/DH_mid-dom_sf"/>
</dbReference>
<dbReference type="Proteomes" id="UP000016568">
    <property type="component" value="Unassembled WGS sequence"/>
</dbReference>
<evidence type="ECO:0000259" key="3">
    <source>
        <dbReference type="Pfam" id="PF08028"/>
    </source>
</evidence>
<dbReference type="OrthoDB" id="7316074at2"/>
<feature type="domain" description="Acyl-CoA dehydrogenase C-terminal" evidence="3">
    <location>
        <begin position="242"/>
        <end position="361"/>
    </location>
</feature>
<feature type="domain" description="Acyl-CoA dehydrogenase/oxidase N-terminal" evidence="2">
    <location>
        <begin position="16"/>
        <end position="104"/>
    </location>
</feature>
<dbReference type="InterPro" id="IPR037069">
    <property type="entry name" value="AcylCoA_DH/ox_N_sf"/>
</dbReference>
<organism evidence="4 5">
    <name type="scientific">Caenibius tardaugens NBRC 16725</name>
    <dbReference type="NCBI Taxonomy" id="1219035"/>
    <lineage>
        <taxon>Bacteria</taxon>
        <taxon>Pseudomonadati</taxon>
        <taxon>Pseudomonadota</taxon>
        <taxon>Alphaproteobacteria</taxon>
        <taxon>Sphingomonadales</taxon>
        <taxon>Erythrobacteraceae</taxon>
        <taxon>Caenibius</taxon>
    </lineage>
</organism>
<evidence type="ECO:0000313" key="5">
    <source>
        <dbReference type="Proteomes" id="UP000016568"/>
    </source>
</evidence>
<dbReference type="InterPro" id="IPR013786">
    <property type="entry name" value="AcylCoA_DH/ox_N"/>
</dbReference>
<accession>U2ZZ88</accession>
<dbReference type="GO" id="GO:0050660">
    <property type="term" value="F:flavin adenine dinucleotide binding"/>
    <property type="evidence" value="ECO:0007669"/>
    <property type="project" value="InterPro"/>
</dbReference>
<dbReference type="PANTHER" id="PTHR43884:SF12">
    <property type="entry name" value="ISOVALERYL-COA DEHYDROGENASE, MITOCHONDRIAL-RELATED"/>
    <property type="match status" value="1"/>
</dbReference>
<dbReference type="SUPFAM" id="SSF47203">
    <property type="entry name" value="Acyl-CoA dehydrogenase C-terminal domain-like"/>
    <property type="match status" value="1"/>
</dbReference>
<dbReference type="AlphaFoldDB" id="U2ZZ88"/>
<dbReference type="InterPro" id="IPR013107">
    <property type="entry name" value="Acyl-CoA_DH_C"/>
</dbReference>
<proteinExistence type="predicted"/>
<dbReference type="Pfam" id="PF02771">
    <property type="entry name" value="Acyl-CoA_dh_N"/>
    <property type="match status" value="1"/>
</dbReference>
<name>U2ZZ88_9SPHN</name>
<dbReference type="GO" id="GO:0006552">
    <property type="term" value="P:L-leucine catabolic process"/>
    <property type="evidence" value="ECO:0007669"/>
    <property type="project" value="TreeGrafter"/>
</dbReference>
<sequence length="383" mass="42257">MTPTNEQLVTRAKALRPVIESRAAETEAARKPLDSTIQDLIDAGIMQMLVPARWGGPESDLATMFEVVEEISAGCVSTGWIASFYINHNVYPAKFGEQLQQEMYGQRGFCLMPGANAPTMKAERVEGGWKVSGRASWGSGIMHADWVFVSGFTEHGPYSFILPFDDVKVDDVWFFAGMAGTGSNDIVVDDVFVPDHRAAPSNEFRLGTTEASRLYENPLYSIPMLPLAYCTVAGVLSGGLIGAMHAYEALVGKRVRNYSGSVVKEQQLAHVMLGEFRIATDIAHDLARQIIDTTEAILHARPFDLGDRLALKGKLAFLSRHCRDTVAAMMNNAGASSFHLNQPLQRFWRDLNTVCSHAFWDWDATREVVGRNVLDLPPNHPLV</sequence>
<evidence type="ECO:0000259" key="2">
    <source>
        <dbReference type="Pfam" id="PF02771"/>
    </source>
</evidence>
<dbReference type="Gene3D" id="1.10.540.10">
    <property type="entry name" value="Acyl-CoA dehydrogenase/oxidase, N-terminal domain"/>
    <property type="match status" value="1"/>
</dbReference>
<dbReference type="EMBL" id="BASZ01000001">
    <property type="protein sequence ID" value="GAD47808.1"/>
    <property type="molecule type" value="Genomic_DNA"/>
</dbReference>
<dbReference type="SUPFAM" id="SSF56645">
    <property type="entry name" value="Acyl-CoA dehydrogenase NM domain-like"/>
    <property type="match status" value="1"/>
</dbReference>
<keyword evidence="1" id="KW-0560">Oxidoreductase</keyword>
<evidence type="ECO:0000256" key="1">
    <source>
        <dbReference type="ARBA" id="ARBA00023002"/>
    </source>
</evidence>
<dbReference type="PIRSF" id="PIRSF016578">
    <property type="entry name" value="HsaA"/>
    <property type="match status" value="1"/>
</dbReference>
<reference evidence="4 5" key="1">
    <citation type="submission" date="2013-09" db="EMBL/GenBank/DDBJ databases">
        <title>Whole genome shotgun sequence of Novosphingobium tardaugens NBRC 16725.</title>
        <authorList>
            <person name="Isaki S."/>
            <person name="Hosoyama A."/>
            <person name="Tsuchikane K."/>
            <person name="Katsumata H."/>
            <person name="Ando Y."/>
            <person name="Yamazaki S."/>
            <person name="Fujita N."/>
        </authorList>
    </citation>
    <scope>NUCLEOTIDE SEQUENCE [LARGE SCALE GENOMIC DNA]</scope>
    <source>
        <strain evidence="4 5">NBRC 16725</strain>
    </source>
</reference>
<dbReference type="PANTHER" id="PTHR43884">
    <property type="entry name" value="ACYL-COA DEHYDROGENASE"/>
    <property type="match status" value="1"/>
</dbReference>
<keyword evidence="5" id="KW-1185">Reference proteome</keyword>
<gene>
    <name evidence="4" type="ORF">NT2_01_05820</name>
</gene>
<dbReference type="Pfam" id="PF08028">
    <property type="entry name" value="Acyl-CoA_dh_2"/>
    <property type="match status" value="1"/>
</dbReference>
<dbReference type="KEGG" id="ntd:EGO55_14230"/>
<dbReference type="eggNOG" id="COG1960">
    <property type="taxonomic scope" value="Bacteria"/>
</dbReference>
<dbReference type="GO" id="GO:0008470">
    <property type="term" value="F:3-methylbutanoyl-CoA dehydrogenase activity"/>
    <property type="evidence" value="ECO:0007669"/>
    <property type="project" value="TreeGrafter"/>
</dbReference>
<dbReference type="Gene3D" id="1.20.140.10">
    <property type="entry name" value="Butyryl-CoA Dehydrogenase, subunit A, domain 3"/>
    <property type="match status" value="1"/>
</dbReference>
<comment type="caution">
    <text evidence="4">The sequence shown here is derived from an EMBL/GenBank/DDBJ whole genome shotgun (WGS) entry which is preliminary data.</text>
</comment>
<dbReference type="InterPro" id="IPR036250">
    <property type="entry name" value="AcylCo_DH-like_C"/>
</dbReference>
<evidence type="ECO:0000313" key="4">
    <source>
        <dbReference type="EMBL" id="GAD47808.1"/>
    </source>
</evidence>
<dbReference type="InterPro" id="IPR009100">
    <property type="entry name" value="AcylCoA_DH/oxidase_NM_dom_sf"/>
</dbReference>